<reference evidence="8" key="1">
    <citation type="journal article" date="2019" name="Int. J. Syst. Evol. Microbiol.">
        <title>The Global Catalogue of Microorganisms (GCM) 10K type strain sequencing project: providing services to taxonomists for standard genome sequencing and annotation.</title>
        <authorList>
            <consortium name="The Broad Institute Genomics Platform"/>
            <consortium name="The Broad Institute Genome Sequencing Center for Infectious Disease"/>
            <person name="Wu L."/>
            <person name="Ma J."/>
        </authorList>
    </citation>
    <scope>NUCLEOTIDE SEQUENCE [LARGE SCALE GENOMIC DNA]</scope>
    <source>
        <strain evidence="8">CCUG 42722</strain>
    </source>
</reference>
<organism evidence="7 8">
    <name type="scientific">Promicromonospora alba</name>
    <dbReference type="NCBI Taxonomy" id="1616110"/>
    <lineage>
        <taxon>Bacteria</taxon>
        <taxon>Bacillati</taxon>
        <taxon>Actinomycetota</taxon>
        <taxon>Actinomycetes</taxon>
        <taxon>Micrococcales</taxon>
        <taxon>Promicromonosporaceae</taxon>
        <taxon>Promicromonospora</taxon>
    </lineage>
</organism>
<evidence type="ECO:0000256" key="6">
    <source>
        <dbReference type="SAM" id="Phobius"/>
    </source>
</evidence>
<dbReference type="InterPro" id="IPR001123">
    <property type="entry name" value="LeuE-type"/>
</dbReference>
<dbReference type="RefSeq" id="WP_377131143.1">
    <property type="nucleotide sequence ID" value="NZ_JBHSFI010000001.1"/>
</dbReference>
<evidence type="ECO:0000256" key="1">
    <source>
        <dbReference type="ARBA" id="ARBA00004651"/>
    </source>
</evidence>
<dbReference type="EMBL" id="JBHSFI010000001">
    <property type="protein sequence ID" value="MFC4626738.1"/>
    <property type="molecule type" value="Genomic_DNA"/>
</dbReference>
<evidence type="ECO:0000256" key="4">
    <source>
        <dbReference type="ARBA" id="ARBA00022989"/>
    </source>
</evidence>
<evidence type="ECO:0000313" key="8">
    <source>
        <dbReference type="Proteomes" id="UP001596011"/>
    </source>
</evidence>
<evidence type="ECO:0000256" key="3">
    <source>
        <dbReference type="ARBA" id="ARBA00022692"/>
    </source>
</evidence>
<sequence length="234" mass="24458">MTVLEAMVLFALVAIPLTIMPGLDSALVLRTAVVSGRRHAYATALGINAGVLVWGVAAAVGATAVLAASATAYRALTLAGAGYLLWLGGQMLWSSFRPGRYDALPAVALRREAPGGADIPGDDLGAPRSAWRSFAVGATTNLLNPKVGVFYLATIPQFLPDDVPHLLMGLLLAVEHDVLGFVWLALLINAAALAKRWLSGRAIARVTDRVTGLVLLAFGGRLGWNALTGQARVI</sequence>
<keyword evidence="8" id="KW-1185">Reference proteome</keyword>
<dbReference type="Pfam" id="PF01810">
    <property type="entry name" value="LysE"/>
    <property type="match status" value="1"/>
</dbReference>
<name>A0ABV9H8Y1_9MICO</name>
<protein>
    <submittedName>
        <fullName evidence="7">LysE family translocator</fullName>
    </submittedName>
</protein>
<gene>
    <name evidence="7" type="ORF">ACFO6V_00745</name>
</gene>
<feature type="transmembrane region" description="Helical" evidence="6">
    <location>
        <begin position="40"/>
        <end position="68"/>
    </location>
</feature>
<evidence type="ECO:0000256" key="2">
    <source>
        <dbReference type="ARBA" id="ARBA00022475"/>
    </source>
</evidence>
<keyword evidence="3 6" id="KW-0812">Transmembrane</keyword>
<keyword evidence="4 6" id="KW-1133">Transmembrane helix</keyword>
<keyword evidence="2" id="KW-1003">Cell membrane</keyword>
<evidence type="ECO:0000313" key="7">
    <source>
        <dbReference type="EMBL" id="MFC4626738.1"/>
    </source>
</evidence>
<dbReference type="PANTHER" id="PTHR30086:SF20">
    <property type="entry name" value="ARGININE EXPORTER PROTEIN ARGO-RELATED"/>
    <property type="match status" value="1"/>
</dbReference>
<comment type="subcellular location">
    <subcellularLocation>
        <location evidence="1">Cell membrane</location>
        <topology evidence="1">Multi-pass membrane protein</topology>
    </subcellularLocation>
</comment>
<feature type="transmembrane region" description="Helical" evidence="6">
    <location>
        <begin position="75"/>
        <end position="93"/>
    </location>
</feature>
<accession>A0ABV9H8Y1</accession>
<proteinExistence type="predicted"/>
<comment type="caution">
    <text evidence="7">The sequence shown here is derived from an EMBL/GenBank/DDBJ whole genome shotgun (WGS) entry which is preliminary data.</text>
</comment>
<dbReference type="Proteomes" id="UP001596011">
    <property type="component" value="Unassembled WGS sequence"/>
</dbReference>
<dbReference type="PANTHER" id="PTHR30086">
    <property type="entry name" value="ARGININE EXPORTER PROTEIN ARGO"/>
    <property type="match status" value="1"/>
</dbReference>
<evidence type="ECO:0000256" key="5">
    <source>
        <dbReference type="ARBA" id="ARBA00023136"/>
    </source>
</evidence>
<keyword evidence="5 6" id="KW-0472">Membrane</keyword>